<dbReference type="Proteomes" id="UP000006637">
    <property type="component" value="Chromosome"/>
</dbReference>
<dbReference type="AlphaFoldDB" id="Q1AYI4"/>
<reference evidence="2 3" key="1">
    <citation type="submission" date="2006-06" db="EMBL/GenBank/DDBJ databases">
        <title>Complete sequence of Rubrobacter xylanophilus DSM 9941.</title>
        <authorList>
            <consortium name="US DOE Joint Genome Institute"/>
            <person name="Copeland A."/>
            <person name="Lucas S."/>
            <person name="Lapidus A."/>
            <person name="Barry K."/>
            <person name="Detter J.C."/>
            <person name="Glavina del Rio T."/>
            <person name="Hammon N."/>
            <person name="Israni S."/>
            <person name="Dalin E."/>
            <person name="Tice H."/>
            <person name="Pitluck S."/>
            <person name="Munk A.C."/>
            <person name="Brettin T."/>
            <person name="Bruce D."/>
            <person name="Han C."/>
            <person name="Tapia R."/>
            <person name="Gilna P."/>
            <person name="Schmutz J."/>
            <person name="Larimer F."/>
            <person name="Land M."/>
            <person name="Hauser L."/>
            <person name="Kyrpides N."/>
            <person name="Lykidis A."/>
            <person name="da Costa M.S."/>
            <person name="Rainey F.A."/>
            <person name="Empadinhas N."/>
            <person name="Jolivet E."/>
            <person name="Battista J.R."/>
            <person name="Richardson P."/>
        </authorList>
    </citation>
    <scope>NUCLEOTIDE SEQUENCE [LARGE SCALE GENOMIC DNA]</scope>
    <source>
        <strain evidence="3">DSM 9941 / NBRC 16129 / PRD-1</strain>
    </source>
</reference>
<evidence type="ECO:0000313" key="2">
    <source>
        <dbReference type="EMBL" id="ABG03544.1"/>
    </source>
</evidence>
<feature type="region of interest" description="Disordered" evidence="1">
    <location>
        <begin position="29"/>
        <end position="51"/>
    </location>
</feature>
<proteinExistence type="predicted"/>
<keyword evidence="3" id="KW-1185">Reference proteome</keyword>
<sequence>MLAAYRPGGVVALETGRWRAAGIAAGTGPELRRRARAHRPGRADASDGGYLARTARRGGGRLVREDGAVEVPQKAAEHLAGLGAVPGGAAVGFRLLPVPPGRGGGLGPF</sequence>
<gene>
    <name evidence="2" type="ordered locus">Rxyl_0572</name>
</gene>
<dbReference type="EMBL" id="CP000386">
    <property type="protein sequence ID" value="ABG03544.1"/>
    <property type="molecule type" value="Genomic_DNA"/>
</dbReference>
<organism evidence="2 3">
    <name type="scientific">Rubrobacter xylanophilus (strain DSM 9941 / JCM 11954 / NBRC 16129 / PRD-1)</name>
    <dbReference type="NCBI Taxonomy" id="266117"/>
    <lineage>
        <taxon>Bacteria</taxon>
        <taxon>Bacillati</taxon>
        <taxon>Actinomycetota</taxon>
        <taxon>Rubrobacteria</taxon>
        <taxon>Rubrobacterales</taxon>
        <taxon>Rubrobacteraceae</taxon>
        <taxon>Rubrobacter</taxon>
    </lineage>
</organism>
<dbReference type="KEGG" id="rxy:Rxyl_0572"/>
<dbReference type="STRING" id="266117.Rxyl_0572"/>
<name>Q1AYI4_RUBXD</name>
<protein>
    <submittedName>
        <fullName evidence="2">Uncharacterized protein</fullName>
    </submittedName>
</protein>
<evidence type="ECO:0000256" key="1">
    <source>
        <dbReference type="SAM" id="MobiDB-lite"/>
    </source>
</evidence>
<evidence type="ECO:0000313" key="3">
    <source>
        <dbReference type="Proteomes" id="UP000006637"/>
    </source>
</evidence>
<dbReference type="RefSeq" id="WP_011563562.1">
    <property type="nucleotide sequence ID" value="NC_008148.1"/>
</dbReference>
<dbReference type="HOGENOM" id="CLU_2182005_0_0_11"/>
<accession>Q1AYI4</accession>